<evidence type="ECO:0000313" key="10">
    <source>
        <dbReference type="Proteomes" id="UP000824023"/>
    </source>
</evidence>
<feature type="signal peptide" evidence="4">
    <location>
        <begin position="1"/>
        <end position="22"/>
    </location>
</feature>
<feature type="domain" description="Alpha-L-rhamnosidase concanavalin-like" evidence="5">
    <location>
        <begin position="350"/>
        <end position="460"/>
    </location>
</feature>
<dbReference type="InterPro" id="IPR016007">
    <property type="entry name" value="Alpha_rhamnosid"/>
</dbReference>
<evidence type="ECO:0000259" key="6">
    <source>
        <dbReference type="Pfam" id="PF08531"/>
    </source>
</evidence>
<dbReference type="InterPro" id="IPR035398">
    <property type="entry name" value="Bac_rhamnosid_C"/>
</dbReference>
<sequence>MKPLTLLLSISIALLALRPAMATDTPCRPVALQCEHLTNPLGIDNPTPRLIWRLDDPRQGARQTAYRVVVGTDSASVTQGKGDLWDTGRRTAPDMLLTYDGPALQPLTRYYWQVRVWDKDQVPSTSATAHFETGLMGTHPWQGTWIDDGRDINYKPAPYFRRTFRADRPIRQARAYIAAAGLYELSVNGHRIGNHRLDPLYTRFDRRNLYVTYDVTPQLQQGDNTIGVLLGNGWYNHQSLAVWDFHRAPWRNRPAFCLNLRITYADGTEEVIATGPDWKTSSAGPLVYNSIYTGEHYDARLEQQGWDTPHFDDSAWQPANPRPAPSTLVTAQQAVPIRAVDTIPARTCRQLDDTTYVFDFGVNMSGTTHIRVSGTPGTTLRLKHGERLYPDGHVDLSNIDVYHRPADNSDPFQTDILILSGQGQDQFTPHFNYKGFRYVEVTADRPIHLDRENLTAYFIHSDVPPIGHIDASDSLISQLWQATNRAYLSNLMGYPTDCPQREKNGWTGDSHFAIETALYNYDGFTVYEKWMADHRDEQRPDGVLPDIIPTGGWGYGTDNGLDWTSSIALIPWHLYLFYGDSKPLADCYDNIKRYVDYAAAHCTDGLTSWGRGDWVPVKSRANKELTSSTYLYVDACILARAARLFGKQEDHQRYIALAAKTREAINRKFLDPQTDLYADGAQTELSVPLYWGIVPDSLRRTVARNLALQVQKDGYHLDVGVLGAKAILSALSENGEAETAYRLATQTTYPSWGNWVVNGGATTLLENWDLNATRDISDNHMMFGEIGGWFFKGLGGIFPDPEQPGFKHIILRPNFPQGLERFEAIHLSPYGEIRSQWERQGKHITYRVTVPPNSTATFYPPSNVKNAQPLPLEAGTYEWQLKCTD</sequence>
<evidence type="ECO:0000256" key="2">
    <source>
        <dbReference type="ARBA" id="ARBA00012652"/>
    </source>
</evidence>
<dbReference type="AlphaFoldDB" id="A0A9D2CX67"/>
<dbReference type="InterPro" id="IPR008979">
    <property type="entry name" value="Galactose-bd-like_sf"/>
</dbReference>
<evidence type="ECO:0000259" key="8">
    <source>
        <dbReference type="Pfam" id="PF17390"/>
    </source>
</evidence>
<evidence type="ECO:0000259" key="5">
    <source>
        <dbReference type="Pfam" id="PF05592"/>
    </source>
</evidence>
<keyword evidence="3 9" id="KW-0378">Hydrolase</keyword>
<dbReference type="PANTHER" id="PTHR33307">
    <property type="entry name" value="ALPHA-RHAMNOSIDASE (EUROFUNG)"/>
    <property type="match status" value="1"/>
</dbReference>
<dbReference type="InterPro" id="IPR012341">
    <property type="entry name" value="6hp_glycosidase-like_sf"/>
</dbReference>
<dbReference type="EC" id="3.2.1.40" evidence="2"/>
<dbReference type="Pfam" id="PF08531">
    <property type="entry name" value="Bac_rhamnosid_N"/>
    <property type="match status" value="1"/>
</dbReference>
<dbReference type="PIRSF" id="PIRSF010631">
    <property type="entry name" value="A-rhamnsds"/>
    <property type="match status" value="1"/>
</dbReference>
<dbReference type="PANTHER" id="PTHR33307:SF6">
    <property type="entry name" value="ALPHA-RHAMNOSIDASE (EUROFUNG)-RELATED"/>
    <property type="match status" value="1"/>
</dbReference>
<feature type="domain" description="Alpha-L-rhamnosidase six-hairpin glycosidase" evidence="7">
    <location>
        <begin position="466"/>
        <end position="792"/>
    </location>
</feature>
<organism evidence="9 10">
    <name type="scientific">Candidatus Bacteroides merdipullorum</name>
    <dbReference type="NCBI Taxonomy" id="2838474"/>
    <lineage>
        <taxon>Bacteria</taxon>
        <taxon>Pseudomonadati</taxon>
        <taxon>Bacteroidota</taxon>
        <taxon>Bacteroidia</taxon>
        <taxon>Bacteroidales</taxon>
        <taxon>Bacteroidaceae</taxon>
        <taxon>Bacteroides</taxon>
    </lineage>
</organism>
<dbReference type="Gene3D" id="2.60.40.10">
    <property type="entry name" value="Immunoglobulins"/>
    <property type="match status" value="1"/>
</dbReference>
<dbReference type="Gene3D" id="1.50.10.10">
    <property type="match status" value="1"/>
</dbReference>
<feature type="domain" description="Bacterial alpha-L-rhamnosidase N-terminal" evidence="6">
    <location>
        <begin position="170"/>
        <end position="340"/>
    </location>
</feature>
<dbReference type="Pfam" id="PF25788">
    <property type="entry name" value="Ig_Rha78A_N"/>
    <property type="match status" value="1"/>
</dbReference>
<protein>
    <recommendedName>
        <fullName evidence="2">alpha-L-rhamnosidase</fullName>
        <ecNumber evidence="2">3.2.1.40</ecNumber>
    </recommendedName>
</protein>
<reference evidence="9" key="1">
    <citation type="journal article" date="2021" name="PeerJ">
        <title>Extensive microbial diversity within the chicken gut microbiome revealed by metagenomics and culture.</title>
        <authorList>
            <person name="Gilroy R."/>
            <person name="Ravi A."/>
            <person name="Getino M."/>
            <person name="Pursley I."/>
            <person name="Horton D.L."/>
            <person name="Alikhan N.F."/>
            <person name="Baker D."/>
            <person name="Gharbi K."/>
            <person name="Hall N."/>
            <person name="Watson M."/>
            <person name="Adriaenssens E.M."/>
            <person name="Foster-Nyarko E."/>
            <person name="Jarju S."/>
            <person name="Secka A."/>
            <person name="Antonio M."/>
            <person name="Oren A."/>
            <person name="Chaudhuri R.R."/>
            <person name="La Ragione R."/>
            <person name="Hildebrand F."/>
            <person name="Pallen M.J."/>
        </authorList>
    </citation>
    <scope>NUCLEOTIDE SEQUENCE</scope>
    <source>
        <strain evidence="9">ChiHjej12B11-24981</strain>
    </source>
</reference>
<dbReference type="GO" id="GO:0005975">
    <property type="term" value="P:carbohydrate metabolic process"/>
    <property type="evidence" value="ECO:0007669"/>
    <property type="project" value="InterPro"/>
</dbReference>
<dbReference type="InterPro" id="IPR035396">
    <property type="entry name" value="Bac_rhamnosid6H"/>
</dbReference>
<dbReference type="SUPFAM" id="SSF49785">
    <property type="entry name" value="Galactose-binding domain-like"/>
    <property type="match status" value="1"/>
</dbReference>
<dbReference type="Gene3D" id="2.60.420.10">
    <property type="entry name" value="Maltose phosphorylase, domain 3"/>
    <property type="match status" value="1"/>
</dbReference>
<gene>
    <name evidence="9" type="ORF">H9819_03025</name>
</gene>
<evidence type="ECO:0000256" key="3">
    <source>
        <dbReference type="ARBA" id="ARBA00022801"/>
    </source>
</evidence>
<comment type="caution">
    <text evidence="9">The sequence shown here is derived from an EMBL/GenBank/DDBJ whole genome shotgun (WGS) entry which is preliminary data.</text>
</comment>
<accession>A0A9D2CX67</accession>
<proteinExistence type="predicted"/>
<dbReference type="Proteomes" id="UP000824023">
    <property type="component" value="Unassembled WGS sequence"/>
</dbReference>
<dbReference type="Pfam" id="PF05592">
    <property type="entry name" value="Bac_rhamnosid"/>
    <property type="match status" value="1"/>
</dbReference>
<comment type="catalytic activity">
    <reaction evidence="1">
        <text>Hydrolysis of terminal non-reducing alpha-L-rhamnose residues in alpha-L-rhamnosides.</text>
        <dbReference type="EC" id="3.2.1.40"/>
    </reaction>
</comment>
<dbReference type="InterPro" id="IPR008902">
    <property type="entry name" value="Rhamnosid_concanavalin"/>
</dbReference>
<name>A0A9D2CX67_9BACE</name>
<dbReference type="Pfam" id="PF17389">
    <property type="entry name" value="Bac_rhamnosid6H"/>
    <property type="match status" value="1"/>
</dbReference>
<feature type="domain" description="Alpha-L-rhamnosidase C-terminal" evidence="8">
    <location>
        <begin position="797"/>
        <end position="865"/>
    </location>
</feature>
<evidence type="ECO:0000256" key="1">
    <source>
        <dbReference type="ARBA" id="ARBA00001445"/>
    </source>
</evidence>
<evidence type="ECO:0000259" key="7">
    <source>
        <dbReference type="Pfam" id="PF17389"/>
    </source>
</evidence>
<feature type="chain" id="PRO_5039022172" description="alpha-L-rhamnosidase" evidence="4">
    <location>
        <begin position="23"/>
        <end position="885"/>
    </location>
</feature>
<keyword evidence="4" id="KW-0732">Signal</keyword>
<dbReference type="SUPFAM" id="SSF48208">
    <property type="entry name" value="Six-hairpin glycosidases"/>
    <property type="match status" value="1"/>
</dbReference>
<dbReference type="GO" id="GO:0030596">
    <property type="term" value="F:alpha-L-rhamnosidase activity"/>
    <property type="evidence" value="ECO:0007669"/>
    <property type="project" value="UniProtKB-EC"/>
</dbReference>
<dbReference type="Gene3D" id="2.60.120.260">
    <property type="entry name" value="Galactose-binding domain-like"/>
    <property type="match status" value="2"/>
</dbReference>
<dbReference type="Pfam" id="PF17390">
    <property type="entry name" value="Bac_rhamnosid_C"/>
    <property type="match status" value="1"/>
</dbReference>
<reference evidence="9" key="2">
    <citation type="submission" date="2021-04" db="EMBL/GenBank/DDBJ databases">
        <authorList>
            <person name="Gilroy R."/>
        </authorList>
    </citation>
    <scope>NUCLEOTIDE SEQUENCE</scope>
    <source>
        <strain evidence="9">ChiHjej12B11-24981</strain>
    </source>
</reference>
<dbReference type="InterPro" id="IPR008928">
    <property type="entry name" value="6-hairpin_glycosidase_sf"/>
</dbReference>
<dbReference type="InterPro" id="IPR013737">
    <property type="entry name" value="Bac_rhamnosid_N"/>
</dbReference>
<dbReference type="EMBL" id="DXCK01000046">
    <property type="protein sequence ID" value="HIZ01209.1"/>
    <property type="molecule type" value="Genomic_DNA"/>
</dbReference>
<evidence type="ECO:0000313" key="9">
    <source>
        <dbReference type="EMBL" id="HIZ01209.1"/>
    </source>
</evidence>
<dbReference type="InterPro" id="IPR013783">
    <property type="entry name" value="Ig-like_fold"/>
</dbReference>
<evidence type="ECO:0000256" key="4">
    <source>
        <dbReference type="SAM" id="SignalP"/>
    </source>
</evidence>